<evidence type="ECO:0000256" key="8">
    <source>
        <dbReference type="ARBA" id="ARBA00023040"/>
    </source>
</evidence>
<dbReference type="PRINTS" id="PR01350">
    <property type="entry name" value="CTRFAMILY"/>
</dbReference>
<dbReference type="PROSITE" id="PS50227">
    <property type="entry name" value="G_PROTEIN_RECEP_F2_3"/>
    <property type="match status" value="2"/>
</dbReference>
<comment type="subunit">
    <text evidence="15">Heterodimer of CALCR and RAMP1, RAMP2 or RAMP3; the receptor complexes function as AMYR1, AMYR2 and AMYR3 receptors, respectively, and respond to amylin/IAPP, calcitonin/CT and CGRP1 ligands. Interacts with GPRASP2.</text>
</comment>
<dbReference type="PRINTS" id="PR00249">
    <property type="entry name" value="GPCRSECRETIN"/>
</dbReference>
<feature type="domain" description="G-protein coupled receptors family 2 profile 1" evidence="18">
    <location>
        <begin position="176"/>
        <end position="260"/>
    </location>
</feature>
<dbReference type="GeneTree" id="ENSGT00940000155380"/>
<keyword evidence="6 17" id="KW-0732">Signal</keyword>
<evidence type="ECO:0000256" key="9">
    <source>
        <dbReference type="ARBA" id="ARBA00023136"/>
    </source>
</evidence>
<evidence type="ECO:0000256" key="12">
    <source>
        <dbReference type="ARBA" id="ARBA00023180"/>
    </source>
</evidence>
<evidence type="ECO:0000256" key="16">
    <source>
        <dbReference type="SAM" id="Phobius"/>
    </source>
</evidence>
<feature type="signal peptide" evidence="17">
    <location>
        <begin position="1"/>
        <end position="17"/>
    </location>
</feature>
<evidence type="ECO:0000259" key="19">
    <source>
        <dbReference type="PROSITE" id="PS50261"/>
    </source>
</evidence>
<dbReference type="Gene3D" id="1.20.1070.10">
    <property type="entry name" value="Rhodopsin 7-helix transmembrane proteins"/>
    <property type="match status" value="1"/>
</dbReference>
<dbReference type="GO" id="GO:0007166">
    <property type="term" value="P:cell surface receptor signaling pathway"/>
    <property type="evidence" value="ECO:0007669"/>
    <property type="project" value="InterPro"/>
</dbReference>
<dbReference type="Ensembl" id="ENSELUT00000050055.2">
    <property type="protein sequence ID" value="ENSELUP00000059139.2"/>
    <property type="gene ID" value="ENSELUG00000020617.3"/>
</dbReference>
<accession>A0A6Q2XYS6</accession>
<sequence>MWLRSSHWLLVSVLVSGAVTRESGPASTSPGASLSPVLTVMEDERRTATEGQYKCLELLSQDQQHNKTGAFCSRMWDGLLCWDETPVGSYATQSCPGHHGVDTSGKVSKYCDESGNWVQSPSINTTWSNCLTLSKDRLKVSLVEPASLVPTLEIPFSPRVNQDEETRKKIIDSQYKCFEKMNRDLPYNKSGLYCNRTWDGWLCWEDTPAGTVSWQNCPNYFQDFDSTEKATKICTESGQWFRHPDTNRTWSNYTLCNYHTTGKLKMAYILYYMAIVGHALSIASLMISLAIFFYFRSLSCQRITLHKNLFVSYVLNSALTLIYLIAVVNNPDVVERNPVSLTNHLWWSEWCYERTLCHLGRSSTVGCKVLHFFHMYMLGCNYFWMLCEGIYLHTLIVVAVFAEEQRLHWYYLLGWGFPLVPASIHAVARKKYFDDNCWMSVETHLLYVVHGPIMAALLVNLFFLLNIVRVLVTKLRDTHRAESNMYMKAVRATLILVPLLGIQFVIFPWRPENRLVGEIYDYIMHILMHYQGLLVATIFCFFNGEVSFTVLAQLLNILYIIYISKPRSKLITATFRRNVRFDWQRGPVLSCEPLAPVPQCLRGAAMLQIISALAIGCSMVNSQQGQTWAVKWVNYQRMHEQPGLIGITPLRPVSEVDVSERTDSVSVG</sequence>
<dbReference type="SMART" id="SM00008">
    <property type="entry name" value="HormR"/>
    <property type="match status" value="2"/>
</dbReference>
<dbReference type="Gene3D" id="4.10.1240.10">
    <property type="entry name" value="GPCR, family 2, extracellular hormone receptor domain"/>
    <property type="match status" value="2"/>
</dbReference>
<dbReference type="Bgee" id="ENSELUG00000020617">
    <property type="expression patterns" value="Expressed in brain and 4 other cell types or tissues"/>
</dbReference>
<evidence type="ECO:0000256" key="5">
    <source>
        <dbReference type="ARBA" id="ARBA00022692"/>
    </source>
</evidence>
<dbReference type="GO" id="GO:0007204">
    <property type="term" value="P:positive regulation of cytosolic calcium ion concentration"/>
    <property type="evidence" value="ECO:0007669"/>
    <property type="project" value="TreeGrafter"/>
</dbReference>
<dbReference type="AlphaFoldDB" id="A0A6Q2XYS6"/>
<keyword evidence="5 16" id="KW-0812">Transmembrane</keyword>
<feature type="transmembrane region" description="Helical" evidence="16">
    <location>
        <begin position="448"/>
        <end position="468"/>
    </location>
</feature>
<dbReference type="FunFam" id="4.10.1240.10:FF:000011">
    <property type="entry name" value="Calcitonin gene-related peptide type 1 receptor"/>
    <property type="match status" value="1"/>
</dbReference>
<evidence type="ECO:0000256" key="17">
    <source>
        <dbReference type="SAM" id="SignalP"/>
    </source>
</evidence>
<reference evidence="20" key="4">
    <citation type="submission" date="2025-09" db="UniProtKB">
        <authorList>
            <consortium name="Ensembl"/>
        </authorList>
    </citation>
    <scope>IDENTIFICATION</scope>
</reference>
<dbReference type="PROSITE" id="PS00650">
    <property type="entry name" value="G_PROTEIN_RECEP_F2_2"/>
    <property type="match status" value="1"/>
</dbReference>
<keyword evidence="12" id="KW-0325">Glycoprotein</keyword>
<feature type="transmembrane region" description="Helical" evidence="16">
    <location>
        <begin position="409"/>
        <end position="428"/>
    </location>
</feature>
<feature type="domain" description="G-protein coupled receptors family 2 profile 2" evidence="19">
    <location>
        <begin position="270"/>
        <end position="543"/>
    </location>
</feature>
<keyword evidence="4" id="KW-1003">Cell membrane</keyword>
<evidence type="ECO:0000313" key="21">
    <source>
        <dbReference type="Proteomes" id="UP000265140"/>
    </source>
</evidence>
<comment type="similarity">
    <text evidence="2">Belongs to the G-protein coupled receptor 2 family.</text>
</comment>
<dbReference type="GO" id="GO:0007189">
    <property type="term" value="P:adenylate cyclase-activating G protein-coupled receptor signaling pathway"/>
    <property type="evidence" value="ECO:0007669"/>
    <property type="project" value="TreeGrafter"/>
</dbReference>
<feature type="transmembrane region" description="Helical" evidence="16">
    <location>
        <begin position="269"/>
        <end position="295"/>
    </location>
</feature>
<comment type="subcellular location">
    <subcellularLocation>
        <location evidence="1">Cell membrane</location>
        <topology evidence="1">Multi-pass membrane protein</topology>
    </subcellularLocation>
</comment>
<dbReference type="InterPro" id="IPR036445">
    <property type="entry name" value="GPCR_2_extracell_dom_sf"/>
</dbReference>
<protein>
    <recommendedName>
        <fullName evidence="3">Calcitonin receptor</fullName>
    </recommendedName>
</protein>
<keyword evidence="21" id="KW-1185">Reference proteome</keyword>
<dbReference type="GO" id="GO:0030424">
    <property type="term" value="C:axon"/>
    <property type="evidence" value="ECO:0007669"/>
    <property type="project" value="TreeGrafter"/>
</dbReference>
<dbReference type="PANTHER" id="PTHR45620">
    <property type="entry name" value="PDF RECEPTOR-LIKE PROTEIN-RELATED"/>
    <property type="match status" value="1"/>
</dbReference>
<reference evidence="20" key="3">
    <citation type="submission" date="2025-08" db="UniProtKB">
        <authorList>
            <consortium name="Ensembl"/>
        </authorList>
    </citation>
    <scope>IDENTIFICATION</scope>
</reference>
<feature type="transmembrane region" description="Helical" evidence="16">
    <location>
        <begin position="382"/>
        <end position="402"/>
    </location>
</feature>
<proteinExistence type="inferred from homology"/>
<dbReference type="Proteomes" id="UP000265140">
    <property type="component" value="Chromosome 10"/>
</dbReference>
<reference evidence="20" key="2">
    <citation type="submission" date="2020-02" db="EMBL/GenBank/DDBJ databases">
        <title>Esox lucius (northern pike) genome, fEsoLuc1, primary haplotype.</title>
        <authorList>
            <person name="Myers G."/>
            <person name="Karagic N."/>
            <person name="Meyer A."/>
            <person name="Pippel M."/>
            <person name="Reichard M."/>
            <person name="Winkler S."/>
            <person name="Tracey A."/>
            <person name="Sims Y."/>
            <person name="Howe K."/>
            <person name="Rhie A."/>
            <person name="Formenti G."/>
            <person name="Durbin R."/>
            <person name="Fedrigo O."/>
            <person name="Jarvis E.D."/>
        </authorList>
    </citation>
    <scope>NUCLEOTIDE SEQUENCE [LARGE SCALE GENOMIC DNA]</scope>
</reference>
<feature type="domain" description="G-protein coupled receptors family 2 profile 1" evidence="18">
    <location>
        <begin position="54"/>
        <end position="134"/>
    </location>
</feature>
<evidence type="ECO:0000256" key="3">
    <source>
        <dbReference type="ARBA" id="ARBA00017333"/>
    </source>
</evidence>
<dbReference type="InterPro" id="IPR017981">
    <property type="entry name" value="GPCR_2-like_7TM"/>
</dbReference>
<comment type="function">
    <text evidence="14">G protein-coupled receptor activated by ligand peptides amylin (IAPP), calcitonin (CT/CALCA) and calcitonin gene-related peptide type 1 (CGRP1/CALCA). CALCR interacts with receptor-activity-modifying proteins RAMP1, 2 and 3 to form receptor complexes AMYR1, 2 and 3, respectively. IAPP, CT and CGRP1 activate CALCR and AMYRs with distinct modes of receptor activation resulting in specific phenotypes. Ligand binding causes a conformation change that triggers signaling via guanine nucleotide-binding proteins (G proteins) and modulates the activity of downstream effectors. Activates cAMP-dependent pathway.</text>
</comment>
<evidence type="ECO:0000256" key="15">
    <source>
        <dbReference type="ARBA" id="ARBA00049701"/>
    </source>
</evidence>
<keyword evidence="7 16" id="KW-1133">Transmembrane helix</keyword>
<evidence type="ECO:0000256" key="7">
    <source>
        <dbReference type="ARBA" id="ARBA00022989"/>
    </source>
</evidence>
<dbReference type="InterPro" id="IPR050332">
    <property type="entry name" value="GPCR_2"/>
</dbReference>
<dbReference type="PANTHER" id="PTHR45620:SF8">
    <property type="entry name" value="CALCITONIN RECEPTOR"/>
    <property type="match status" value="1"/>
</dbReference>
<evidence type="ECO:0000256" key="13">
    <source>
        <dbReference type="ARBA" id="ARBA00023224"/>
    </source>
</evidence>
<evidence type="ECO:0000256" key="6">
    <source>
        <dbReference type="ARBA" id="ARBA00022729"/>
    </source>
</evidence>
<dbReference type="SUPFAM" id="SSF111418">
    <property type="entry name" value="Hormone receptor domain"/>
    <property type="match status" value="2"/>
</dbReference>
<evidence type="ECO:0000256" key="2">
    <source>
        <dbReference type="ARBA" id="ARBA00005314"/>
    </source>
</evidence>
<dbReference type="InterPro" id="IPR017983">
    <property type="entry name" value="GPCR_2_secretin-like_CS"/>
</dbReference>
<evidence type="ECO:0000256" key="1">
    <source>
        <dbReference type="ARBA" id="ARBA00004651"/>
    </source>
</evidence>
<evidence type="ECO:0000256" key="11">
    <source>
        <dbReference type="ARBA" id="ARBA00023170"/>
    </source>
</evidence>
<keyword evidence="8" id="KW-0297">G-protein coupled receptor</keyword>
<dbReference type="InterPro" id="IPR003287">
    <property type="entry name" value="GPCR_2_calcitonin_rcpt_fam"/>
</dbReference>
<evidence type="ECO:0000313" key="20">
    <source>
        <dbReference type="Ensembl" id="ENSELUP00000059139.2"/>
    </source>
</evidence>
<dbReference type="InterPro" id="IPR001688">
    <property type="entry name" value="GPCR_2_calcitonin_rcpt"/>
</dbReference>
<dbReference type="Pfam" id="PF02793">
    <property type="entry name" value="HRM"/>
    <property type="match status" value="2"/>
</dbReference>
<feature type="chain" id="PRO_5044208773" description="Calcitonin receptor" evidence="17">
    <location>
        <begin position="18"/>
        <end position="668"/>
    </location>
</feature>
<evidence type="ECO:0000256" key="14">
    <source>
        <dbReference type="ARBA" id="ARBA00049588"/>
    </source>
</evidence>
<evidence type="ECO:0000259" key="18">
    <source>
        <dbReference type="PROSITE" id="PS50227"/>
    </source>
</evidence>
<keyword evidence="10" id="KW-1015">Disulfide bond</keyword>
<evidence type="ECO:0000256" key="10">
    <source>
        <dbReference type="ARBA" id="ARBA00023157"/>
    </source>
</evidence>
<keyword evidence="13" id="KW-0807">Transducer</keyword>
<keyword evidence="9 16" id="KW-0472">Membrane</keyword>
<evidence type="ECO:0000256" key="4">
    <source>
        <dbReference type="ARBA" id="ARBA00022475"/>
    </source>
</evidence>
<dbReference type="Pfam" id="PF00002">
    <property type="entry name" value="7tm_2"/>
    <property type="match status" value="1"/>
</dbReference>
<dbReference type="PROSITE" id="PS50261">
    <property type="entry name" value="G_PROTEIN_RECEP_F2_4"/>
    <property type="match status" value="1"/>
</dbReference>
<dbReference type="GO" id="GO:0005886">
    <property type="term" value="C:plasma membrane"/>
    <property type="evidence" value="ECO:0007669"/>
    <property type="project" value="UniProtKB-SubCell"/>
</dbReference>
<reference evidence="21" key="1">
    <citation type="journal article" date="2014" name="PLoS ONE">
        <title>The genome and linkage map of the northern pike (Esox lucius): conserved synteny revealed between the salmonid sister group and the Neoteleostei.</title>
        <authorList>
            <person name="Rondeau E.B."/>
            <person name="Minkley D.R."/>
            <person name="Leong J.S."/>
            <person name="Messmer A.M."/>
            <person name="Jantzen J.R."/>
            <person name="von Schalburg K.R."/>
            <person name="Lemon C."/>
            <person name="Bird N.H."/>
            <person name="Koop B.F."/>
        </authorList>
    </citation>
    <scope>NUCLEOTIDE SEQUENCE</scope>
</reference>
<keyword evidence="11" id="KW-0675">Receptor</keyword>
<dbReference type="PRINTS" id="PR00361">
    <property type="entry name" value="CALCITONINR"/>
</dbReference>
<feature type="transmembrane region" description="Helical" evidence="16">
    <location>
        <begin position="307"/>
        <end position="328"/>
    </location>
</feature>
<feature type="transmembrane region" description="Helical" evidence="16">
    <location>
        <begin position="529"/>
        <end position="562"/>
    </location>
</feature>
<dbReference type="GO" id="GO:0004948">
    <property type="term" value="F:calcitonin receptor activity"/>
    <property type="evidence" value="ECO:0007669"/>
    <property type="project" value="InterPro"/>
</dbReference>
<dbReference type="InterPro" id="IPR001879">
    <property type="entry name" value="GPCR_2_extracellular_dom"/>
</dbReference>
<feature type="transmembrane region" description="Helical" evidence="16">
    <location>
        <begin position="489"/>
        <end position="509"/>
    </location>
</feature>
<organism evidence="20 21">
    <name type="scientific">Esox lucius</name>
    <name type="common">Northern pike</name>
    <dbReference type="NCBI Taxonomy" id="8010"/>
    <lineage>
        <taxon>Eukaryota</taxon>
        <taxon>Metazoa</taxon>
        <taxon>Chordata</taxon>
        <taxon>Craniata</taxon>
        <taxon>Vertebrata</taxon>
        <taxon>Euteleostomi</taxon>
        <taxon>Actinopterygii</taxon>
        <taxon>Neopterygii</taxon>
        <taxon>Teleostei</taxon>
        <taxon>Protacanthopterygii</taxon>
        <taxon>Esociformes</taxon>
        <taxon>Esocidae</taxon>
        <taxon>Esox</taxon>
    </lineage>
</organism>
<name>A0A6Q2XYS6_ESOLU</name>
<dbReference type="CDD" id="cd15274">
    <property type="entry name" value="7tmB1_calcitonin_R"/>
    <property type="match status" value="1"/>
</dbReference>
<dbReference type="PROSITE" id="PS00649">
    <property type="entry name" value="G_PROTEIN_RECEP_F2_1"/>
    <property type="match status" value="2"/>
</dbReference>
<dbReference type="InterPro" id="IPR000832">
    <property type="entry name" value="GPCR_2_secretin-like"/>
</dbReference>